<dbReference type="InterPro" id="IPR003399">
    <property type="entry name" value="Mce/MlaD"/>
</dbReference>
<gene>
    <name evidence="4" type="ORF">KBO27_06235</name>
</gene>
<dbReference type="InterPro" id="IPR052336">
    <property type="entry name" value="MlaD_Phospholipid_Transporter"/>
</dbReference>
<keyword evidence="2" id="KW-0812">Transmembrane</keyword>
<accession>A0ABS5DB91</accession>
<reference evidence="4 5" key="1">
    <citation type="submission" date="2021-04" db="EMBL/GenBank/DDBJ databases">
        <title>Whole-genome sequencing of Saccharopolyspora endophytica KCTC 19397.</title>
        <authorList>
            <person name="Ay H."/>
            <person name="Saygin H."/>
            <person name="Sahin N."/>
        </authorList>
    </citation>
    <scope>NUCLEOTIDE SEQUENCE [LARGE SCALE GENOMIC DNA]</scope>
    <source>
        <strain evidence="4 5">KCTC 19397</strain>
    </source>
</reference>
<keyword evidence="5" id="KW-1185">Reference proteome</keyword>
<evidence type="ECO:0000256" key="1">
    <source>
        <dbReference type="SAM" id="MobiDB-lite"/>
    </source>
</evidence>
<dbReference type="RefSeq" id="WP_210968976.1">
    <property type="nucleotide sequence ID" value="NZ_JAGPXE010000002.1"/>
</dbReference>
<organism evidence="4 5">
    <name type="scientific">Saccharopolyspora endophytica</name>
    <dbReference type="NCBI Taxonomy" id="543886"/>
    <lineage>
        <taxon>Bacteria</taxon>
        <taxon>Bacillati</taxon>
        <taxon>Actinomycetota</taxon>
        <taxon>Actinomycetes</taxon>
        <taxon>Pseudonocardiales</taxon>
        <taxon>Pseudonocardiaceae</taxon>
        <taxon>Saccharopolyspora</taxon>
    </lineage>
</organism>
<keyword evidence="2" id="KW-0472">Membrane</keyword>
<evidence type="ECO:0000313" key="4">
    <source>
        <dbReference type="EMBL" id="MBQ0923533.1"/>
    </source>
</evidence>
<dbReference type="PANTHER" id="PTHR33371">
    <property type="entry name" value="INTERMEMBRANE PHOSPHOLIPID TRANSPORT SYSTEM BINDING PROTEIN MLAD-RELATED"/>
    <property type="match status" value="1"/>
</dbReference>
<dbReference type="PANTHER" id="PTHR33371:SF4">
    <property type="entry name" value="INTERMEMBRANE PHOSPHOLIPID TRANSPORT SYSTEM BINDING PROTEIN MLAD"/>
    <property type="match status" value="1"/>
</dbReference>
<evidence type="ECO:0000259" key="3">
    <source>
        <dbReference type="Pfam" id="PF02470"/>
    </source>
</evidence>
<protein>
    <submittedName>
        <fullName evidence="4">MCE family protein</fullName>
    </submittedName>
</protein>
<dbReference type="Proteomes" id="UP000674084">
    <property type="component" value="Unassembled WGS sequence"/>
</dbReference>
<evidence type="ECO:0000313" key="5">
    <source>
        <dbReference type="Proteomes" id="UP000674084"/>
    </source>
</evidence>
<feature type="region of interest" description="Disordered" evidence="1">
    <location>
        <begin position="394"/>
        <end position="429"/>
    </location>
</feature>
<proteinExistence type="predicted"/>
<feature type="domain" description="Mce/MlaD" evidence="3">
    <location>
        <begin position="43"/>
        <end position="116"/>
    </location>
</feature>
<evidence type="ECO:0000256" key="2">
    <source>
        <dbReference type="SAM" id="Phobius"/>
    </source>
</evidence>
<dbReference type="EMBL" id="JAGPXE010000002">
    <property type="protein sequence ID" value="MBQ0923533.1"/>
    <property type="molecule type" value="Genomic_DNA"/>
</dbReference>
<keyword evidence="2" id="KW-1133">Transmembrane helix</keyword>
<name>A0ABS5DB91_9PSEU</name>
<sequence>MMTAVSRSTTRSFLAGLGGIAVLGGVMLLGVTANTGVPGTPVTTVRAEFDHVGASLKVGNDVRENSSRIGRVAGLTYENGHAVAILELDGRVPVYKDAKAEVWDQSALAKKVVEIHRGHENTGPLGNQPIAAERNVDSADLDHVLDVLDPPTRDALTSTLREVGGGAAGHGQDVHDLVEHAPGILNGLENTSGALSSHEANLPALLDRADQLAGSLNGREQQLADLVREAGDTAKALNPDDGTPLQDSIKVLPGTLQQARAGLDSLDEPLGDLRSAVSDIRPGAKALGTATPDLRGVLREGAAPLNMVPGVAEKADPAIADLTRTVADARPLVPAVSRGLTDVALPVNILSGYSTEVVNFFKRIESMVSTEVAPGVHGARVGVAATGSSIVDGGVLKDPVQGQDPYPAPGEVDRQRTGLLPSAVSGGGQ</sequence>
<comment type="caution">
    <text evidence="4">The sequence shown here is derived from an EMBL/GenBank/DDBJ whole genome shotgun (WGS) entry which is preliminary data.</text>
</comment>
<dbReference type="Pfam" id="PF02470">
    <property type="entry name" value="MlaD"/>
    <property type="match status" value="1"/>
</dbReference>
<feature type="transmembrane region" description="Helical" evidence="2">
    <location>
        <begin position="12"/>
        <end position="31"/>
    </location>
</feature>